<proteinExistence type="predicted"/>
<keyword evidence="3" id="KW-1185">Reference proteome</keyword>
<reference evidence="3" key="1">
    <citation type="journal article" date="2019" name="Int. J. Syst. Evol. Microbiol.">
        <title>The Global Catalogue of Microorganisms (GCM) 10K type strain sequencing project: providing services to taxonomists for standard genome sequencing and annotation.</title>
        <authorList>
            <consortium name="The Broad Institute Genomics Platform"/>
            <consortium name="The Broad Institute Genome Sequencing Center for Infectious Disease"/>
            <person name="Wu L."/>
            <person name="Ma J."/>
        </authorList>
    </citation>
    <scope>NUCLEOTIDE SEQUENCE [LARGE SCALE GENOMIC DNA]</scope>
    <source>
        <strain evidence="3">CCUG 56756</strain>
    </source>
</reference>
<dbReference type="InterPro" id="IPR026369">
    <property type="entry name" value="CxxC_20_CxxC"/>
</dbReference>
<protein>
    <submittedName>
        <fullName evidence="2">TIGR04104 family putative zinc finger protein</fullName>
    </submittedName>
</protein>
<keyword evidence="1" id="KW-1133">Transmembrane helix</keyword>
<dbReference type="Proteomes" id="UP001597109">
    <property type="component" value="Unassembled WGS sequence"/>
</dbReference>
<accession>A0ABW3L7Y1</accession>
<gene>
    <name evidence="2" type="ORF">ACFQ1X_01870</name>
</gene>
<feature type="transmembrane region" description="Helical" evidence="1">
    <location>
        <begin position="68"/>
        <end position="87"/>
    </location>
</feature>
<feature type="transmembrane region" description="Helical" evidence="1">
    <location>
        <begin position="93"/>
        <end position="113"/>
    </location>
</feature>
<name>A0ABW3L7Y1_9BACL</name>
<dbReference type="RefSeq" id="WP_144840435.1">
    <property type="nucleotide sequence ID" value="NZ_JBHTKI010000003.1"/>
</dbReference>
<dbReference type="EMBL" id="JBHTKI010000003">
    <property type="protein sequence ID" value="MFD1030185.1"/>
    <property type="molecule type" value="Genomic_DNA"/>
</dbReference>
<keyword evidence="1" id="KW-0812">Transmembrane</keyword>
<keyword evidence="1" id="KW-0472">Membrane</keyword>
<sequence>MDLNWKKGKMKLWKRSDNLKEGGTSMPNCQNCNYKWSWLDTVKIGFMNNRKCPNCGERQFIKPQTSKGIYALYIIPLIVILFSRPLFDWSTPVFLSIGILFVVALTMVMPYTIKLSNEQEPLW</sequence>
<evidence type="ECO:0000313" key="2">
    <source>
        <dbReference type="EMBL" id="MFD1030185.1"/>
    </source>
</evidence>
<evidence type="ECO:0000313" key="3">
    <source>
        <dbReference type="Proteomes" id="UP001597109"/>
    </source>
</evidence>
<evidence type="ECO:0000256" key="1">
    <source>
        <dbReference type="SAM" id="Phobius"/>
    </source>
</evidence>
<comment type="caution">
    <text evidence="2">The sequence shown here is derived from an EMBL/GenBank/DDBJ whole genome shotgun (WGS) entry which is preliminary data.</text>
</comment>
<organism evidence="2 3">
    <name type="scientific">Metaplanococcus flavidus</name>
    <dbReference type="NCBI Taxonomy" id="569883"/>
    <lineage>
        <taxon>Bacteria</taxon>
        <taxon>Bacillati</taxon>
        <taxon>Bacillota</taxon>
        <taxon>Bacilli</taxon>
        <taxon>Bacillales</taxon>
        <taxon>Caryophanaceae</taxon>
        <taxon>Metaplanococcus</taxon>
    </lineage>
</organism>
<dbReference type="NCBIfam" id="TIGR04104">
    <property type="entry name" value="cxxc_20_cxxc"/>
    <property type="match status" value="1"/>
</dbReference>